<dbReference type="EMBL" id="JACARF010000013">
    <property type="protein sequence ID" value="NWE75949.1"/>
    <property type="molecule type" value="Genomic_DNA"/>
</dbReference>
<feature type="chain" id="PRO_5031432177" description="Rap1a immunity protein domain-containing protein" evidence="1">
    <location>
        <begin position="22"/>
        <end position="127"/>
    </location>
</feature>
<dbReference type="RefSeq" id="WP_177113608.1">
    <property type="nucleotide sequence ID" value="NZ_JACARF010000013.1"/>
</dbReference>
<feature type="signal peptide" evidence="1">
    <location>
        <begin position="1"/>
        <end position="21"/>
    </location>
</feature>
<accession>A0A7Y8FBI0</accession>
<dbReference type="AlphaFoldDB" id="A0A7Y8FBI0"/>
<feature type="domain" description="Rap1a immunity protein" evidence="2">
    <location>
        <begin position="26"/>
        <end position="119"/>
    </location>
</feature>
<organism evidence="3 4">
    <name type="scientific">Pseudomonas yamanorum</name>
    <dbReference type="NCBI Taxonomy" id="515393"/>
    <lineage>
        <taxon>Bacteria</taxon>
        <taxon>Pseudomonadati</taxon>
        <taxon>Pseudomonadota</taxon>
        <taxon>Gammaproteobacteria</taxon>
        <taxon>Pseudomonadales</taxon>
        <taxon>Pseudomonadaceae</taxon>
        <taxon>Pseudomonas</taxon>
    </lineage>
</organism>
<gene>
    <name evidence="3" type="ORF">HX828_10310</name>
</gene>
<proteinExistence type="predicted"/>
<name>A0A7Y8FBI0_9PSED</name>
<dbReference type="Proteomes" id="UP000537188">
    <property type="component" value="Unassembled WGS sequence"/>
</dbReference>
<evidence type="ECO:0000259" key="2">
    <source>
        <dbReference type="Pfam" id="PF18602"/>
    </source>
</evidence>
<evidence type="ECO:0000313" key="3">
    <source>
        <dbReference type="EMBL" id="NWE75949.1"/>
    </source>
</evidence>
<protein>
    <recommendedName>
        <fullName evidence="2">Rap1a immunity protein domain-containing protein</fullName>
    </recommendedName>
</protein>
<evidence type="ECO:0000256" key="1">
    <source>
        <dbReference type="SAM" id="SignalP"/>
    </source>
</evidence>
<comment type="caution">
    <text evidence="3">The sequence shown here is derived from an EMBL/GenBank/DDBJ whole genome shotgun (WGS) entry which is preliminary data.</text>
</comment>
<sequence length="127" mass="14081">MKRTSILIALNLCVFSLTATASDEAADYLAACREGRKLSLDAPPSYKAAYCLGITIGVFDTLKYMDEFTPRNRHLCMPERLEPGSLVDIVLAYSEKYPAPGRFGTARLVRGAIAERYPCLKKDKDTL</sequence>
<evidence type="ECO:0000313" key="4">
    <source>
        <dbReference type="Proteomes" id="UP000537188"/>
    </source>
</evidence>
<dbReference type="Pfam" id="PF18602">
    <property type="entry name" value="Rap1a"/>
    <property type="match status" value="1"/>
</dbReference>
<reference evidence="3 4" key="1">
    <citation type="submission" date="2020-04" db="EMBL/GenBank/DDBJ databases">
        <title>Molecular characterization of pseudomonads from Agaricus bisporus reveal novel blotch 2 pathogens in Western Europe.</title>
        <authorList>
            <person name="Taparia T."/>
            <person name="Krijger M."/>
            <person name="Haynes E."/>
            <person name="Elpinstone J.G."/>
            <person name="Noble R."/>
            <person name="Van Der Wolf J."/>
        </authorList>
    </citation>
    <scope>NUCLEOTIDE SEQUENCE [LARGE SCALE GENOMIC DNA]</scope>
    <source>
        <strain evidence="3 4">IPO3781</strain>
    </source>
</reference>
<keyword evidence="1" id="KW-0732">Signal</keyword>
<dbReference type="InterPro" id="IPR041238">
    <property type="entry name" value="Rap1a"/>
</dbReference>